<evidence type="ECO:0000256" key="2">
    <source>
        <dbReference type="SAM" id="Phobius"/>
    </source>
</evidence>
<evidence type="ECO:0000313" key="3">
    <source>
        <dbReference type="EMBL" id="AKU98662.1"/>
    </source>
</evidence>
<feature type="region of interest" description="Disordered" evidence="1">
    <location>
        <begin position="1"/>
        <end position="33"/>
    </location>
</feature>
<sequence length="868" mass="95556">MPVLHAAKWPPDDDGLPPGPGFPSDGGGYGGGDDGNFKKGRFKPIYVILALAAVGAAAAIFIVGGTKSAEQLSPKQIADEKKNTALMPMAEALPKWRAWAKQDDVPKLQEEGFTQLAWAKDQEGLPLIIKGLESADHRVRGTAATALLEYGSPAADSAKPALLKALQDANESDRPQIAWALASLHEPTAFDEVMKAYRLGHLAKVQRLDGNPSFDPEMLASMVPLDKLATLAGDESESVRQLVATVLSRNADPKWTDALVKLVSDKSVEVAREAAVGLGKIANEKAMQPLLGALAKADKDSRQKFLEALRDGVGGRGLVLALKSVDSSKRDTEKFQTKLIFDMLKGLEDPRSGDLLVEYIARTQNPHWKTEAALRLAEIGDIRAVPTLGWRMKQDPLTLYSKDLDPEYRMDDNERVVSARMLADLAVLYPDKRPEIRQEAYDGVYHWIADKPQPHANGLRFMAAADAKEALPKMRGWANPSTPFPKEGQQEFPPVWATAQSALRYIGWMQDPQAWPMLENQLRRRPEKVDATMEALLQGGMAVMGMSLRAVGVGAAHGFAQWGDSKAYPNLVKYIEDKQNNEQSRIEACFSLGWVATDEQMKEVVKKVHEFDKPDPKTQLIRGCFLETLIRHPAPEATAGLVDLINDKLDLEVRHQAARAIGFGGMTPAIQTQLFEKLKDPSVRNDAALALLVGGDEDTVRRTIATFNDVDPAGLEELKVIYNQSFGYWSDKNYESGDVARWIKNAHAASRVRVRDALQDWPKLILSRAIQGIDYDNGPHSITRVQMRVRLDRDARGADDKKRANAIAMLKFMGEKGVLMALKSEQGAWQEPARQAFFELMNPKLTVEALPETKDAKASAGGNIASPR</sequence>
<dbReference type="Gene3D" id="1.25.10.10">
    <property type="entry name" value="Leucine-rich Repeat Variant"/>
    <property type="match status" value="3"/>
</dbReference>
<dbReference type="SMART" id="SM00567">
    <property type="entry name" value="EZ_HEAT"/>
    <property type="match status" value="5"/>
</dbReference>
<dbReference type="EMBL" id="CP012333">
    <property type="protein sequence ID" value="AKU98662.1"/>
    <property type="molecule type" value="Genomic_DNA"/>
</dbReference>
<dbReference type="InterPro" id="IPR011989">
    <property type="entry name" value="ARM-like"/>
</dbReference>
<proteinExistence type="predicted"/>
<dbReference type="InterPro" id="IPR004155">
    <property type="entry name" value="PBS_lyase_HEAT"/>
</dbReference>
<dbReference type="GO" id="GO:0016491">
    <property type="term" value="F:oxidoreductase activity"/>
    <property type="evidence" value="ECO:0007669"/>
    <property type="project" value="TreeGrafter"/>
</dbReference>
<evidence type="ECO:0000256" key="1">
    <source>
        <dbReference type="SAM" id="MobiDB-lite"/>
    </source>
</evidence>
<keyword evidence="4" id="KW-1185">Reference proteome</keyword>
<dbReference type="KEGG" id="llu:AKJ09_05326"/>
<keyword evidence="2" id="KW-0472">Membrane</keyword>
<protein>
    <recommendedName>
        <fullName evidence="5">HEAT repeat protein</fullName>
    </recommendedName>
</protein>
<dbReference type="PANTHER" id="PTHR12697">
    <property type="entry name" value="PBS LYASE HEAT-LIKE PROTEIN"/>
    <property type="match status" value="1"/>
</dbReference>
<name>A0A0K1PYT9_9BACT</name>
<accession>A0A0K1PYT9</accession>
<dbReference type="Pfam" id="PF13646">
    <property type="entry name" value="HEAT_2"/>
    <property type="match status" value="2"/>
</dbReference>
<keyword evidence="2" id="KW-0812">Transmembrane</keyword>
<feature type="transmembrane region" description="Helical" evidence="2">
    <location>
        <begin position="45"/>
        <end position="65"/>
    </location>
</feature>
<dbReference type="PANTHER" id="PTHR12697:SF5">
    <property type="entry name" value="DEOXYHYPUSINE HYDROXYLASE"/>
    <property type="match status" value="1"/>
</dbReference>
<evidence type="ECO:0008006" key="5">
    <source>
        <dbReference type="Google" id="ProtNLM"/>
    </source>
</evidence>
<feature type="compositionally biased region" description="Gly residues" evidence="1">
    <location>
        <begin position="24"/>
        <end position="33"/>
    </location>
</feature>
<gene>
    <name evidence="3" type="ORF">AKJ09_05326</name>
</gene>
<organism evidence="3 4">
    <name type="scientific">Labilithrix luteola</name>
    <dbReference type="NCBI Taxonomy" id="1391654"/>
    <lineage>
        <taxon>Bacteria</taxon>
        <taxon>Pseudomonadati</taxon>
        <taxon>Myxococcota</taxon>
        <taxon>Polyangia</taxon>
        <taxon>Polyangiales</taxon>
        <taxon>Labilitrichaceae</taxon>
        <taxon>Labilithrix</taxon>
    </lineage>
</organism>
<keyword evidence="2" id="KW-1133">Transmembrane helix</keyword>
<dbReference type="STRING" id="1391654.AKJ09_05326"/>
<dbReference type="Proteomes" id="UP000064967">
    <property type="component" value="Chromosome"/>
</dbReference>
<dbReference type="AlphaFoldDB" id="A0A0K1PYT9"/>
<dbReference type="InterPro" id="IPR016024">
    <property type="entry name" value="ARM-type_fold"/>
</dbReference>
<dbReference type="SUPFAM" id="SSF48371">
    <property type="entry name" value="ARM repeat"/>
    <property type="match status" value="2"/>
</dbReference>
<reference evidence="3 4" key="1">
    <citation type="submission" date="2015-08" db="EMBL/GenBank/DDBJ databases">
        <authorList>
            <person name="Babu N.S."/>
            <person name="Beckwith C.J."/>
            <person name="Beseler K.G."/>
            <person name="Brison A."/>
            <person name="Carone J.V."/>
            <person name="Caskin T.P."/>
            <person name="Diamond M."/>
            <person name="Durham M.E."/>
            <person name="Foxe J.M."/>
            <person name="Go M."/>
            <person name="Henderson B.A."/>
            <person name="Jones I.B."/>
            <person name="McGettigan J.A."/>
            <person name="Micheletti S.J."/>
            <person name="Nasrallah M.E."/>
            <person name="Ortiz D."/>
            <person name="Piller C.R."/>
            <person name="Privatt S.R."/>
            <person name="Schneider S.L."/>
            <person name="Sharp S."/>
            <person name="Smith T.C."/>
            <person name="Stanton J.D."/>
            <person name="Ullery H.E."/>
            <person name="Wilson R.J."/>
            <person name="Serrano M.G."/>
            <person name="Buck G."/>
            <person name="Lee V."/>
            <person name="Wang Y."/>
            <person name="Carvalho R."/>
            <person name="Voegtly L."/>
            <person name="Shi R."/>
            <person name="Duckworth R."/>
            <person name="Johnson A."/>
            <person name="Loviza R."/>
            <person name="Walstead R."/>
            <person name="Shah Z."/>
            <person name="Kiflezghi M."/>
            <person name="Wade K."/>
            <person name="Ball S.L."/>
            <person name="Bradley K.W."/>
            <person name="Asai D.J."/>
            <person name="Bowman C.A."/>
            <person name="Russell D.A."/>
            <person name="Pope W.H."/>
            <person name="Jacobs-Sera D."/>
            <person name="Hendrix R.W."/>
            <person name="Hatfull G.F."/>
        </authorList>
    </citation>
    <scope>NUCLEOTIDE SEQUENCE [LARGE SCALE GENOMIC DNA]</scope>
    <source>
        <strain evidence="3 4">DSM 27648</strain>
    </source>
</reference>
<evidence type="ECO:0000313" key="4">
    <source>
        <dbReference type="Proteomes" id="UP000064967"/>
    </source>
</evidence>